<evidence type="ECO:0000313" key="8">
    <source>
        <dbReference type="EMBL" id="MDQ0164683.1"/>
    </source>
</evidence>
<evidence type="ECO:0000256" key="3">
    <source>
        <dbReference type="HAMAP-Rule" id="MF_00099"/>
    </source>
</evidence>
<dbReference type="InterPro" id="IPR008248">
    <property type="entry name" value="CheB-like"/>
</dbReference>
<evidence type="ECO:0000313" key="9">
    <source>
        <dbReference type="Proteomes" id="UP001235840"/>
    </source>
</evidence>
<feature type="modified residue" description="4-aspartylphosphate" evidence="3 5">
    <location>
        <position position="56"/>
    </location>
</feature>
<evidence type="ECO:0000256" key="2">
    <source>
        <dbReference type="ARBA" id="ARBA00048267"/>
    </source>
</evidence>
<dbReference type="SUPFAM" id="SSF52738">
    <property type="entry name" value="Methylesterase CheB, C-terminal domain"/>
    <property type="match status" value="1"/>
</dbReference>
<evidence type="ECO:0000259" key="7">
    <source>
        <dbReference type="PROSITE" id="PS50122"/>
    </source>
</evidence>
<dbReference type="PANTHER" id="PTHR42872">
    <property type="entry name" value="PROTEIN-GLUTAMATE METHYLESTERASE/PROTEIN-GLUTAMINE GLUTAMINASE"/>
    <property type="match status" value="1"/>
</dbReference>
<feature type="active site" evidence="3 4">
    <location>
        <position position="316"/>
    </location>
</feature>
<keyword evidence="1 3" id="KW-0378">Hydrolase</keyword>
<dbReference type="GO" id="GO:0008984">
    <property type="term" value="F:protein-glutamate methylesterase activity"/>
    <property type="evidence" value="ECO:0007669"/>
    <property type="project" value="UniProtKB-EC"/>
</dbReference>
<dbReference type="Pfam" id="PF01339">
    <property type="entry name" value="CheB_methylest"/>
    <property type="match status" value="1"/>
</dbReference>
<reference evidence="8 9" key="1">
    <citation type="submission" date="2023-07" db="EMBL/GenBank/DDBJ databases">
        <title>Genomic Encyclopedia of Type Strains, Phase IV (KMG-IV): sequencing the most valuable type-strain genomes for metagenomic binning, comparative biology and taxonomic classification.</title>
        <authorList>
            <person name="Goeker M."/>
        </authorList>
    </citation>
    <scope>NUCLEOTIDE SEQUENCE [LARGE SCALE GENOMIC DNA]</scope>
    <source>
        <strain evidence="8 9">DSM 12751</strain>
    </source>
</reference>
<dbReference type="CDD" id="cd17541">
    <property type="entry name" value="REC_CheB-like"/>
    <property type="match status" value="1"/>
</dbReference>
<dbReference type="InterPro" id="IPR035909">
    <property type="entry name" value="CheB_C"/>
</dbReference>
<keyword evidence="3" id="KW-0963">Cytoplasm</keyword>
<dbReference type="Gene3D" id="3.40.50.180">
    <property type="entry name" value="Methylesterase CheB, C-terminal domain"/>
    <property type="match status" value="1"/>
</dbReference>
<feature type="active site" evidence="3 4">
    <location>
        <position position="217"/>
    </location>
</feature>
<dbReference type="SMART" id="SM00448">
    <property type="entry name" value="REC"/>
    <property type="match status" value="1"/>
</dbReference>
<comment type="subcellular location">
    <subcellularLocation>
        <location evidence="3">Cytoplasm</location>
    </subcellularLocation>
</comment>
<feature type="domain" description="Response regulatory" evidence="6">
    <location>
        <begin position="5"/>
        <end position="122"/>
    </location>
</feature>
<dbReference type="EC" id="3.1.1.61" evidence="3"/>
<dbReference type="CDD" id="cd16432">
    <property type="entry name" value="CheB_Rec"/>
    <property type="match status" value="1"/>
</dbReference>
<feature type="active site" evidence="3 4">
    <location>
        <position position="190"/>
    </location>
</feature>
<dbReference type="PANTHER" id="PTHR42872:SF3">
    <property type="entry name" value="PROTEIN-GLUTAMATE METHYLESTERASE_PROTEIN-GLUTAMINE GLUTAMINASE 1"/>
    <property type="match status" value="1"/>
</dbReference>
<gene>
    <name evidence="3" type="primary">cheB</name>
    <name evidence="8" type="ORF">J2S11_000583</name>
</gene>
<dbReference type="HAMAP" id="MF_00099">
    <property type="entry name" value="CheB_chemtxs"/>
    <property type="match status" value="1"/>
</dbReference>
<dbReference type="NCBIfam" id="NF001965">
    <property type="entry name" value="PRK00742.1"/>
    <property type="match status" value="1"/>
</dbReference>
<dbReference type="PROSITE" id="PS50110">
    <property type="entry name" value="RESPONSE_REGULATORY"/>
    <property type="match status" value="1"/>
</dbReference>
<keyword evidence="9" id="KW-1185">Reference proteome</keyword>
<comment type="similarity">
    <text evidence="3">Belongs to the CheB family.</text>
</comment>
<dbReference type="PIRSF" id="PIRSF000876">
    <property type="entry name" value="RR_chemtxs_CheB"/>
    <property type="match status" value="1"/>
</dbReference>
<dbReference type="Gene3D" id="3.40.50.2300">
    <property type="match status" value="1"/>
</dbReference>
<evidence type="ECO:0000256" key="5">
    <source>
        <dbReference type="PROSITE-ProRule" id="PRU00169"/>
    </source>
</evidence>
<dbReference type="RefSeq" id="WP_307390664.1">
    <property type="nucleotide sequence ID" value="NZ_BAAADK010000018.1"/>
</dbReference>
<sequence>MSKIKVLVVDDSAFMRKVISDMIDSDQELEVIGTARNGKDALKKLEALAPDVITLDVEMPELDGLETLKRIQTEFKLPVIMLSSTTTAGAENTLIALEHGAFDFISKPSGPISLDLHKVQDELKEKVKLAYSSHQRNKQKLEQRATKSPTVRKTLVSKPVVHTSPIQQSTQRTRMGNQASLSSIILIGTSTGGPKALHQLLSYLPKLENVAILIVQHMPPGFTKSLANRLDQQTDHTVREGLHGEVVRPGHIYIAPGGYHMILSQQAKNQPITIELNQEPPVNGHRPSVNTLFQSAISIKQDIPLLTVVMTGMGKDGTEGLKSLAEAKTVYTLAEDESTCIVYGMPRAVVEAQLSNEVLPLHEIHLAIERWLIH</sequence>
<feature type="domain" description="CheB-type methylesterase" evidence="7">
    <location>
        <begin position="178"/>
        <end position="374"/>
    </location>
</feature>
<organism evidence="8 9">
    <name type="scientific">Caldalkalibacillus horti</name>
    <dbReference type="NCBI Taxonomy" id="77523"/>
    <lineage>
        <taxon>Bacteria</taxon>
        <taxon>Bacillati</taxon>
        <taxon>Bacillota</taxon>
        <taxon>Bacilli</taxon>
        <taxon>Bacillales</taxon>
        <taxon>Bacillaceae</taxon>
        <taxon>Caldalkalibacillus</taxon>
    </lineage>
</organism>
<dbReference type="EC" id="3.5.1.44" evidence="3"/>
<keyword evidence="3 4" id="KW-0145">Chemotaxis</keyword>
<evidence type="ECO:0000259" key="6">
    <source>
        <dbReference type="PROSITE" id="PS50110"/>
    </source>
</evidence>
<comment type="catalytic activity">
    <reaction evidence="3">
        <text>L-glutaminyl-[protein] + H2O = L-glutamyl-[protein] + NH4(+)</text>
        <dbReference type="Rhea" id="RHEA:16441"/>
        <dbReference type="Rhea" id="RHEA-COMP:10207"/>
        <dbReference type="Rhea" id="RHEA-COMP:10208"/>
        <dbReference type="ChEBI" id="CHEBI:15377"/>
        <dbReference type="ChEBI" id="CHEBI:28938"/>
        <dbReference type="ChEBI" id="CHEBI:29973"/>
        <dbReference type="ChEBI" id="CHEBI:30011"/>
        <dbReference type="EC" id="3.5.1.44"/>
    </reaction>
</comment>
<dbReference type="PROSITE" id="PS50122">
    <property type="entry name" value="CHEB"/>
    <property type="match status" value="1"/>
</dbReference>
<comment type="domain">
    <text evidence="3">Contains a C-terminal catalytic domain, and an N-terminal region which modulates catalytic activity.</text>
</comment>
<comment type="catalytic activity">
    <reaction evidence="2 3">
        <text>[protein]-L-glutamate 5-O-methyl ester + H2O = L-glutamyl-[protein] + methanol + H(+)</text>
        <dbReference type="Rhea" id="RHEA:23236"/>
        <dbReference type="Rhea" id="RHEA-COMP:10208"/>
        <dbReference type="Rhea" id="RHEA-COMP:10311"/>
        <dbReference type="ChEBI" id="CHEBI:15377"/>
        <dbReference type="ChEBI" id="CHEBI:15378"/>
        <dbReference type="ChEBI" id="CHEBI:17790"/>
        <dbReference type="ChEBI" id="CHEBI:29973"/>
        <dbReference type="ChEBI" id="CHEBI:82795"/>
        <dbReference type="EC" id="3.1.1.61"/>
    </reaction>
</comment>
<dbReference type="EMBL" id="JAUSTY010000002">
    <property type="protein sequence ID" value="MDQ0164683.1"/>
    <property type="molecule type" value="Genomic_DNA"/>
</dbReference>
<evidence type="ECO:0000256" key="1">
    <source>
        <dbReference type="ARBA" id="ARBA00022801"/>
    </source>
</evidence>
<comment type="caution">
    <text evidence="8">The sequence shown here is derived from an EMBL/GenBank/DDBJ whole genome shotgun (WGS) entry which is preliminary data.</text>
</comment>
<proteinExistence type="inferred from homology"/>
<dbReference type="SUPFAM" id="SSF52172">
    <property type="entry name" value="CheY-like"/>
    <property type="match status" value="1"/>
</dbReference>
<comment type="function">
    <text evidence="3">Involved in chemotaxis. Part of a chemotaxis signal transduction system that modulates chemotaxis in response to various stimuli. Catalyzes the demethylation of specific methylglutamate residues introduced into the chemoreceptors (methyl-accepting chemotaxis proteins or MCP) by CheR. Also mediates the irreversible deamidation of specific glutamine residues to glutamic acid.</text>
</comment>
<dbReference type="InterPro" id="IPR000673">
    <property type="entry name" value="Sig_transdc_resp-reg_Me-estase"/>
</dbReference>
<protein>
    <recommendedName>
        <fullName evidence="3">Protein-glutamate methylesterase/protein-glutamine glutaminase</fullName>
        <ecNumber evidence="3">3.1.1.61</ecNumber>
        <ecNumber evidence="3">3.5.1.44</ecNumber>
    </recommendedName>
</protein>
<name>A0ABT9VUL4_9BACI</name>
<dbReference type="InterPro" id="IPR011006">
    <property type="entry name" value="CheY-like_superfamily"/>
</dbReference>
<dbReference type="Proteomes" id="UP001235840">
    <property type="component" value="Unassembled WGS sequence"/>
</dbReference>
<evidence type="ECO:0000256" key="4">
    <source>
        <dbReference type="PROSITE-ProRule" id="PRU00050"/>
    </source>
</evidence>
<dbReference type="Pfam" id="PF00072">
    <property type="entry name" value="Response_reg"/>
    <property type="match status" value="1"/>
</dbReference>
<accession>A0ABT9VUL4</accession>
<keyword evidence="3 5" id="KW-0597">Phosphoprotein</keyword>
<comment type="PTM">
    <text evidence="3">Phosphorylated by CheA. Phosphorylation of the N-terminal regulatory domain activates the methylesterase activity.</text>
</comment>
<dbReference type="InterPro" id="IPR001789">
    <property type="entry name" value="Sig_transdc_resp-reg_receiver"/>
</dbReference>